<name>A0A916SY35_9SPHN</name>
<sequence>MPAANRIVAKIKRRIARGMIEALSVRGRPRPDGAPDASMLVPFDYEVDPGFDGRIAVICHLFHEEMADELKQLMANIPRPVDVYISTDTAEKSAIIERAFSTWSGGRVDVRLCDNRGRDIAPKLTTFTDVYDGYDLILYLHSKRSLTSTIGRQWFESLTQSLVGSPATVASILAVFATDPSIGIVMAQHFAPIRHLISWDGNYRLARGLAKRMGIALSPRLVLDMPSGSMFWFRPAALKPLLDLRLQPNDFPAELGQVSGTLQHAIERLILYVTESAGYGWVKVSSDASADAAAPSVSIASPADLPAFIARYRFDLLNAAQG</sequence>
<comment type="caution">
    <text evidence="1">The sequence shown here is derived from an EMBL/GenBank/DDBJ whole genome shotgun (WGS) entry which is preliminary data.</text>
</comment>
<proteinExistence type="predicted"/>
<dbReference type="Proteomes" id="UP000623067">
    <property type="component" value="Unassembled WGS sequence"/>
</dbReference>
<dbReference type="Pfam" id="PF05045">
    <property type="entry name" value="RgpF"/>
    <property type="match status" value="1"/>
</dbReference>
<reference evidence="1" key="1">
    <citation type="journal article" date="2014" name="Int. J. Syst. Evol. Microbiol.">
        <title>Complete genome sequence of Corynebacterium casei LMG S-19264T (=DSM 44701T), isolated from a smear-ripened cheese.</title>
        <authorList>
            <consortium name="US DOE Joint Genome Institute (JGI-PGF)"/>
            <person name="Walter F."/>
            <person name="Albersmeier A."/>
            <person name="Kalinowski J."/>
            <person name="Ruckert C."/>
        </authorList>
    </citation>
    <scope>NUCLEOTIDE SEQUENCE</scope>
    <source>
        <strain evidence="1">CGMCC 1.15330</strain>
    </source>
</reference>
<dbReference type="EMBL" id="BMIH01000001">
    <property type="protein sequence ID" value="GGB21682.1"/>
    <property type="molecule type" value="Genomic_DNA"/>
</dbReference>
<keyword evidence="2" id="KW-1185">Reference proteome</keyword>
<organism evidence="1 2">
    <name type="scientific">Sphingomonas metalli</name>
    <dbReference type="NCBI Taxonomy" id="1779358"/>
    <lineage>
        <taxon>Bacteria</taxon>
        <taxon>Pseudomonadati</taxon>
        <taxon>Pseudomonadota</taxon>
        <taxon>Alphaproteobacteria</taxon>
        <taxon>Sphingomonadales</taxon>
        <taxon>Sphingomonadaceae</taxon>
        <taxon>Sphingomonas</taxon>
    </lineage>
</organism>
<evidence type="ECO:0000313" key="1">
    <source>
        <dbReference type="EMBL" id="GGB21682.1"/>
    </source>
</evidence>
<dbReference type="AlphaFoldDB" id="A0A916SY35"/>
<dbReference type="InterPro" id="IPR007739">
    <property type="entry name" value="RgpF"/>
</dbReference>
<evidence type="ECO:0000313" key="2">
    <source>
        <dbReference type="Proteomes" id="UP000623067"/>
    </source>
</evidence>
<gene>
    <name evidence="1" type="ORF">GCM10011380_09090</name>
</gene>
<protein>
    <submittedName>
        <fullName evidence="1">Uncharacterized protein</fullName>
    </submittedName>
</protein>
<reference evidence="1" key="2">
    <citation type="submission" date="2020-09" db="EMBL/GenBank/DDBJ databases">
        <authorList>
            <person name="Sun Q."/>
            <person name="Zhou Y."/>
        </authorList>
    </citation>
    <scope>NUCLEOTIDE SEQUENCE</scope>
    <source>
        <strain evidence="1">CGMCC 1.15330</strain>
    </source>
</reference>
<accession>A0A916SY35</accession>
<dbReference type="RefSeq" id="WP_188657499.1">
    <property type="nucleotide sequence ID" value="NZ_BMIH01000001.1"/>
</dbReference>